<comment type="subunit">
    <text evidence="3">Interacts with GyrB.</text>
</comment>
<organism evidence="4 5">
    <name type="scientific">Tepidicaulis marinus</name>
    <dbReference type="NCBI Taxonomy" id="1333998"/>
    <lineage>
        <taxon>Bacteria</taxon>
        <taxon>Pseudomonadati</taxon>
        <taxon>Pseudomonadota</taxon>
        <taxon>Alphaproteobacteria</taxon>
        <taxon>Hyphomicrobiales</taxon>
        <taxon>Parvibaculaceae</taxon>
        <taxon>Tepidicaulis</taxon>
    </lineage>
</organism>
<evidence type="ECO:0000256" key="1">
    <source>
        <dbReference type="ARBA" id="ARBA00022723"/>
    </source>
</evidence>
<feature type="binding site" evidence="3">
    <location>
        <position position="33"/>
    </location>
    <ligand>
        <name>Zn(2+)</name>
        <dbReference type="ChEBI" id="CHEBI:29105"/>
    </ligand>
</feature>
<keyword evidence="1 3" id="KW-0479">Metal-binding</keyword>
<dbReference type="GO" id="GO:0006355">
    <property type="term" value="P:regulation of DNA-templated transcription"/>
    <property type="evidence" value="ECO:0007669"/>
    <property type="project" value="InterPro"/>
</dbReference>
<comment type="similarity">
    <text evidence="3">Belongs to the DNA gyrase inhibitor YacG family.</text>
</comment>
<protein>
    <recommendedName>
        <fullName evidence="3">DNA gyrase inhibitor YacG</fullName>
    </recommendedName>
</protein>
<comment type="caution">
    <text evidence="4">The sequence shown here is derived from an EMBL/GenBank/DDBJ whole genome shotgun (WGS) entry which is preliminary data.</text>
</comment>
<feature type="binding site" evidence="3">
    <location>
        <position position="29"/>
    </location>
    <ligand>
        <name>Zn(2+)</name>
        <dbReference type="ChEBI" id="CHEBI:29105"/>
    </ligand>
</feature>
<comment type="function">
    <text evidence="3">Inhibits all the catalytic activities of DNA gyrase by preventing its interaction with DNA. Acts by binding directly to the C-terminal domain of GyrB, which probably disrupts DNA binding by the gyrase.</text>
</comment>
<dbReference type="PANTHER" id="PTHR36150">
    <property type="entry name" value="DNA GYRASE INHIBITOR YACG"/>
    <property type="match status" value="1"/>
</dbReference>
<dbReference type="HAMAP" id="MF_00649">
    <property type="entry name" value="DNA_gyrase_inhibitor_YacG"/>
    <property type="match status" value="1"/>
</dbReference>
<accession>A0A081BEQ8</accession>
<dbReference type="Gene3D" id="3.30.50.10">
    <property type="entry name" value="Erythroid Transcription Factor GATA-1, subunit A"/>
    <property type="match status" value="1"/>
</dbReference>
<dbReference type="AlphaFoldDB" id="A0A081BEQ8"/>
<evidence type="ECO:0000313" key="4">
    <source>
        <dbReference type="EMBL" id="GAK46526.1"/>
    </source>
</evidence>
<gene>
    <name evidence="3" type="primary">yacG</name>
    <name evidence="4" type="ORF">M2A_3025</name>
</gene>
<dbReference type="SUPFAM" id="SSF57716">
    <property type="entry name" value="Glucocorticoid receptor-like (DNA-binding domain)"/>
    <property type="match status" value="1"/>
</dbReference>
<dbReference type="GO" id="GO:0008270">
    <property type="term" value="F:zinc ion binding"/>
    <property type="evidence" value="ECO:0007669"/>
    <property type="project" value="UniProtKB-UniRule"/>
</dbReference>
<dbReference type="InterPro" id="IPR005584">
    <property type="entry name" value="DNA_gyrase_inhibitor_YacG"/>
</dbReference>
<dbReference type="STRING" id="1333998.M2A_3025"/>
<evidence type="ECO:0000256" key="2">
    <source>
        <dbReference type="ARBA" id="ARBA00022833"/>
    </source>
</evidence>
<dbReference type="eggNOG" id="COG3024">
    <property type="taxonomic scope" value="Bacteria"/>
</dbReference>
<dbReference type="Proteomes" id="UP000028702">
    <property type="component" value="Unassembled WGS sequence"/>
</dbReference>
<dbReference type="RefSeq" id="WP_045449216.1">
    <property type="nucleotide sequence ID" value="NZ_BBIO01000020.1"/>
</dbReference>
<dbReference type="Pfam" id="PF03884">
    <property type="entry name" value="YacG"/>
    <property type="match status" value="1"/>
</dbReference>
<keyword evidence="2 3" id="KW-0862">Zinc</keyword>
<keyword evidence="5" id="KW-1185">Reference proteome</keyword>
<feature type="binding site" evidence="3">
    <location>
        <position position="14"/>
    </location>
    <ligand>
        <name>Zn(2+)</name>
        <dbReference type="ChEBI" id="CHEBI:29105"/>
    </ligand>
</feature>
<sequence length="76" mass="8339">MSAANDNDKKARPCPICGEPMVMKYRPFCSKHCADVDLGRWLKGTYAIPAVEPPDEFEAEAALREAAQRPSGGEED</sequence>
<name>A0A081BEQ8_9HYPH</name>
<reference evidence="4 5" key="1">
    <citation type="submission" date="2014-07" db="EMBL/GenBank/DDBJ databases">
        <title>Tepidicaulis marinum gen. nov., sp. nov., a novel marine bacterium denitrifying nitrate to nitrous oxide strictly under microaerobic conditions.</title>
        <authorList>
            <person name="Takeuchi M."/>
            <person name="Yamagishi T."/>
            <person name="Kamagata Y."/>
            <person name="Oshima K."/>
            <person name="Hattori M."/>
            <person name="Katayama T."/>
            <person name="Hanada S."/>
            <person name="Tamaki H."/>
            <person name="Marumo K."/>
            <person name="Maeda H."/>
            <person name="Nedachi M."/>
            <person name="Iwasaki W."/>
            <person name="Suwa Y."/>
            <person name="Sakata S."/>
        </authorList>
    </citation>
    <scope>NUCLEOTIDE SEQUENCE [LARGE SCALE GENOMIC DNA]</scope>
    <source>
        <strain evidence="4 5">MA2</strain>
    </source>
</reference>
<evidence type="ECO:0000256" key="3">
    <source>
        <dbReference type="HAMAP-Rule" id="MF_00649"/>
    </source>
</evidence>
<dbReference type="InterPro" id="IPR013088">
    <property type="entry name" value="Znf_NHR/GATA"/>
</dbReference>
<evidence type="ECO:0000313" key="5">
    <source>
        <dbReference type="Proteomes" id="UP000028702"/>
    </source>
</evidence>
<dbReference type="GO" id="GO:0008657">
    <property type="term" value="F:DNA topoisomerase type II (double strand cut, ATP-hydrolyzing) inhibitor activity"/>
    <property type="evidence" value="ECO:0007669"/>
    <property type="project" value="UniProtKB-UniRule"/>
</dbReference>
<feature type="binding site" evidence="3">
    <location>
        <position position="17"/>
    </location>
    <ligand>
        <name>Zn(2+)</name>
        <dbReference type="ChEBI" id="CHEBI:29105"/>
    </ligand>
</feature>
<dbReference type="EMBL" id="BBIO01000020">
    <property type="protein sequence ID" value="GAK46526.1"/>
    <property type="molecule type" value="Genomic_DNA"/>
</dbReference>
<proteinExistence type="inferred from homology"/>
<dbReference type="PANTHER" id="PTHR36150:SF1">
    <property type="entry name" value="DNA GYRASE INHIBITOR YACG"/>
    <property type="match status" value="1"/>
</dbReference>
<comment type="cofactor">
    <cofactor evidence="3">
        <name>Zn(2+)</name>
        <dbReference type="ChEBI" id="CHEBI:29105"/>
    </cofactor>
    <text evidence="3">Binds 1 zinc ion.</text>
</comment>